<dbReference type="InterPro" id="IPR037523">
    <property type="entry name" value="VOC_core"/>
</dbReference>
<organism evidence="2 3">
    <name type="scientific">Polystyrenella longa</name>
    <dbReference type="NCBI Taxonomy" id="2528007"/>
    <lineage>
        <taxon>Bacteria</taxon>
        <taxon>Pseudomonadati</taxon>
        <taxon>Planctomycetota</taxon>
        <taxon>Planctomycetia</taxon>
        <taxon>Planctomycetales</taxon>
        <taxon>Planctomycetaceae</taxon>
        <taxon>Polystyrenella</taxon>
    </lineage>
</organism>
<dbReference type="EMBL" id="CP036281">
    <property type="protein sequence ID" value="QDU82763.1"/>
    <property type="molecule type" value="Genomic_DNA"/>
</dbReference>
<protein>
    <submittedName>
        <fullName evidence="2">Fosfomycin resistance protein FosB</fullName>
    </submittedName>
</protein>
<sequence length="139" mass="16088">MQPHGVLETIIYADDLTGIKQFYTDVLGLEVLDEDPPHHIFFRCRQSLFLVFNPDRSSGHNMEVAGVEIPRHGAHGPCHMAFRMKENELEEWRQKLTEKEIEIEAEIDWPQGGKSLYFRDPANNSIELATAKLWKILED</sequence>
<name>A0A518CU55_9PLAN</name>
<dbReference type="PROSITE" id="PS51819">
    <property type="entry name" value="VOC"/>
    <property type="match status" value="1"/>
</dbReference>
<reference evidence="2 3" key="1">
    <citation type="submission" date="2019-02" db="EMBL/GenBank/DDBJ databases">
        <title>Deep-cultivation of Planctomycetes and their phenomic and genomic characterization uncovers novel biology.</title>
        <authorList>
            <person name="Wiegand S."/>
            <person name="Jogler M."/>
            <person name="Boedeker C."/>
            <person name="Pinto D."/>
            <person name="Vollmers J."/>
            <person name="Rivas-Marin E."/>
            <person name="Kohn T."/>
            <person name="Peeters S.H."/>
            <person name="Heuer A."/>
            <person name="Rast P."/>
            <person name="Oberbeckmann S."/>
            <person name="Bunk B."/>
            <person name="Jeske O."/>
            <person name="Meyerdierks A."/>
            <person name="Storesund J.E."/>
            <person name="Kallscheuer N."/>
            <person name="Luecker S."/>
            <person name="Lage O.M."/>
            <person name="Pohl T."/>
            <person name="Merkel B.J."/>
            <person name="Hornburger P."/>
            <person name="Mueller R.-W."/>
            <person name="Bruemmer F."/>
            <person name="Labrenz M."/>
            <person name="Spormann A.M."/>
            <person name="Op den Camp H."/>
            <person name="Overmann J."/>
            <person name="Amann R."/>
            <person name="Jetten M.S.M."/>
            <person name="Mascher T."/>
            <person name="Medema M.H."/>
            <person name="Devos D.P."/>
            <person name="Kaster A.-K."/>
            <person name="Ovreas L."/>
            <person name="Rohde M."/>
            <person name="Galperin M.Y."/>
            <person name="Jogler C."/>
        </authorList>
    </citation>
    <scope>NUCLEOTIDE SEQUENCE [LARGE SCALE GENOMIC DNA]</scope>
    <source>
        <strain evidence="2 3">Pla110</strain>
    </source>
</reference>
<keyword evidence="3" id="KW-1185">Reference proteome</keyword>
<dbReference type="Gene3D" id="3.10.180.10">
    <property type="entry name" value="2,3-Dihydroxybiphenyl 1,2-Dioxygenase, domain 1"/>
    <property type="match status" value="1"/>
</dbReference>
<evidence type="ECO:0000313" key="3">
    <source>
        <dbReference type="Proteomes" id="UP000317178"/>
    </source>
</evidence>
<dbReference type="Pfam" id="PF00903">
    <property type="entry name" value="Glyoxalase"/>
    <property type="match status" value="1"/>
</dbReference>
<dbReference type="SUPFAM" id="SSF54593">
    <property type="entry name" value="Glyoxalase/Bleomycin resistance protein/Dihydroxybiphenyl dioxygenase"/>
    <property type="match status" value="1"/>
</dbReference>
<evidence type="ECO:0000313" key="2">
    <source>
        <dbReference type="EMBL" id="QDU82763.1"/>
    </source>
</evidence>
<dbReference type="Proteomes" id="UP000317178">
    <property type="component" value="Chromosome"/>
</dbReference>
<gene>
    <name evidence="2" type="ORF">Pla110_45250</name>
</gene>
<evidence type="ECO:0000259" key="1">
    <source>
        <dbReference type="PROSITE" id="PS51819"/>
    </source>
</evidence>
<feature type="domain" description="VOC" evidence="1">
    <location>
        <begin position="5"/>
        <end position="131"/>
    </location>
</feature>
<proteinExistence type="predicted"/>
<accession>A0A518CU55</accession>
<dbReference type="InterPro" id="IPR004360">
    <property type="entry name" value="Glyas_Fos-R_dOase_dom"/>
</dbReference>
<dbReference type="InterPro" id="IPR029068">
    <property type="entry name" value="Glyas_Bleomycin-R_OHBP_Dase"/>
</dbReference>
<dbReference type="KEGG" id="plon:Pla110_45250"/>
<dbReference type="AlphaFoldDB" id="A0A518CU55"/>
<dbReference type="RefSeq" id="WP_197440385.1">
    <property type="nucleotide sequence ID" value="NZ_CP036281.1"/>
</dbReference>